<dbReference type="AlphaFoldDB" id="A0A1A2ZAQ2"/>
<name>A0A1A2ZAQ2_9MYCO</name>
<evidence type="ECO:0000313" key="2">
    <source>
        <dbReference type="Proteomes" id="UP000093592"/>
    </source>
</evidence>
<protein>
    <submittedName>
        <fullName evidence="1">Uncharacterized protein</fullName>
    </submittedName>
</protein>
<evidence type="ECO:0000313" key="1">
    <source>
        <dbReference type="EMBL" id="OBI46542.1"/>
    </source>
</evidence>
<reference evidence="2" key="1">
    <citation type="submission" date="2016-06" db="EMBL/GenBank/DDBJ databases">
        <authorList>
            <person name="Sutton G."/>
            <person name="Brinkac L."/>
            <person name="Sanka R."/>
            <person name="Adams M."/>
            <person name="Lau E."/>
            <person name="Sam S."/>
            <person name="Sreng N."/>
            <person name="Him V."/>
            <person name="Kerleguer A."/>
            <person name="Cheng S."/>
        </authorList>
    </citation>
    <scope>NUCLEOTIDE SEQUENCE [LARGE SCALE GENOMIC DNA]</scope>
    <source>
        <strain evidence="2">E861</strain>
    </source>
</reference>
<dbReference type="EMBL" id="LZKJ01000104">
    <property type="protein sequence ID" value="OBI46542.1"/>
    <property type="molecule type" value="Genomic_DNA"/>
</dbReference>
<proteinExistence type="predicted"/>
<organism evidence="1 2">
    <name type="scientific">Mycobacterium kyorinense</name>
    <dbReference type="NCBI Taxonomy" id="487514"/>
    <lineage>
        <taxon>Bacteria</taxon>
        <taxon>Bacillati</taxon>
        <taxon>Actinomycetota</taxon>
        <taxon>Actinomycetes</taxon>
        <taxon>Mycobacteriales</taxon>
        <taxon>Mycobacteriaceae</taxon>
        <taxon>Mycobacterium</taxon>
    </lineage>
</organism>
<accession>A0A1A2ZAQ2</accession>
<comment type="caution">
    <text evidence="1">The sequence shown here is derived from an EMBL/GenBank/DDBJ whole genome shotgun (WGS) entry which is preliminary data.</text>
</comment>
<dbReference type="Proteomes" id="UP000093592">
    <property type="component" value="Unassembled WGS sequence"/>
</dbReference>
<gene>
    <name evidence="1" type="ORF">A5707_21080</name>
</gene>
<sequence length="111" mass="11616">MAKVAASPSIIARAAAVDAYRREALTVGAAVDVDVASLIVREPVQYRAQLVNRVVAQPRSRRVGARSVRVDHGAQRALTAGLDVAGGRLAKDGHIGGQPVRQLTLDAAQTV</sequence>